<dbReference type="InterPro" id="IPR009075">
    <property type="entry name" value="AcylCo_DH/oxidase_C"/>
</dbReference>
<dbReference type="InterPro" id="IPR009100">
    <property type="entry name" value="AcylCoA_DH/oxidase_NM_dom_sf"/>
</dbReference>
<dbReference type="RefSeq" id="WP_127052825.1">
    <property type="nucleotide sequence ID" value="NZ_RSCM01000003.1"/>
</dbReference>
<keyword evidence="5" id="KW-0560">Oxidoreductase</keyword>
<dbReference type="InterPro" id="IPR013786">
    <property type="entry name" value="AcylCoA_DH/ox_N"/>
</dbReference>
<name>A0A3S1IJ28_ANAVA</name>
<dbReference type="SUPFAM" id="SSF56645">
    <property type="entry name" value="Acyl-CoA dehydrogenase NM domain-like"/>
    <property type="match status" value="1"/>
</dbReference>
<dbReference type="AlphaFoldDB" id="A0A3S1IJ28"/>
<sequence>MHFNSHSQSLESSSRQRAEEIIYWLRDYAQRRINSRLMDERRCITPHIVLDFGKKGLLGMLVPQLSGGIGLTYRDMFQVVEQLAAIDLNLASFVGVNNALGVYPILKYATPEIKETYLKNLAEGRDLAAFAITEPCAGSNPRAIKAEAYADGNGGWLLSGTKIWSGSASWSTMINTFAHVIDEQGKSLGVTAFTIPENAPGLRQGAEAPTMGMRGMVQNTVHLEQVKANRENVLGEIGAGFEVAQDAMQLGRLGIAVMCIGGMKRCAQLMLRYATRRSIGMERLIHQQITLQRLSDLTASIGAVECLVNNITTPLDEGKSVPPEAYLVTKIIAPELMWQAADNLVQLLGGRGYIESNIAPQIFRNARLFRIFEGPTETLQMHLGLLALYHPSQLCSSLKEFLGATAISDKIQHTAEYCASYLKKQNLTRSSNKKLSKILSQKLGDVAAWGFVVACIQKSYQNQPSNELKLIEQWGQQNFQAKIANAMNDNLCEEMVLDTNQVENLINQYAEMIGNVEQTMAGEEDKLDEYLCNNA</sequence>
<dbReference type="Pfam" id="PF02771">
    <property type="entry name" value="Acyl-CoA_dh_N"/>
    <property type="match status" value="1"/>
</dbReference>
<dbReference type="GO" id="GO:0050660">
    <property type="term" value="F:flavin adenine dinucleotide binding"/>
    <property type="evidence" value="ECO:0007669"/>
    <property type="project" value="InterPro"/>
</dbReference>
<comment type="cofactor">
    <cofactor evidence="1 5">
        <name>FAD</name>
        <dbReference type="ChEBI" id="CHEBI:57692"/>
    </cofactor>
</comment>
<reference evidence="9 10" key="1">
    <citation type="journal article" date="2019" name="Genome Biol. Evol.">
        <title>Day and night: Metabolic profiles and evolutionary relationships of six axenic non-marine cyanobacteria.</title>
        <authorList>
            <person name="Will S.E."/>
            <person name="Henke P."/>
            <person name="Boedeker C."/>
            <person name="Huang S."/>
            <person name="Brinkmann H."/>
            <person name="Rohde M."/>
            <person name="Jarek M."/>
            <person name="Friedl T."/>
            <person name="Seufert S."/>
            <person name="Schumacher M."/>
            <person name="Overmann J."/>
            <person name="Neumann-Schaal M."/>
            <person name="Petersen J."/>
        </authorList>
    </citation>
    <scope>NUCLEOTIDE SEQUENCE [LARGE SCALE GENOMIC DNA]</scope>
    <source>
        <strain evidence="9 10">SAG 1403-4b</strain>
    </source>
</reference>
<proteinExistence type="inferred from homology"/>
<keyword evidence="3 5" id="KW-0285">Flavoprotein</keyword>
<dbReference type="GO" id="GO:0003995">
    <property type="term" value="F:acyl-CoA dehydrogenase activity"/>
    <property type="evidence" value="ECO:0007669"/>
    <property type="project" value="TreeGrafter"/>
</dbReference>
<evidence type="ECO:0000256" key="1">
    <source>
        <dbReference type="ARBA" id="ARBA00001974"/>
    </source>
</evidence>
<evidence type="ECO:0000256" key="4">
    <source>
        <dbReference type="ARBA" id="ARBA00022827"/>
    </source>
</evidence>
<dbReference type="CDD" id="cd00567">
    <property type="entry name" value="ACAD"/>
    <property type="match status" value="1"/>
</dbReference>
<dbReference type="PANTHER" id="PTHR43884">
    <property type="entry name" value="ACYL-COA DEHYDROGENASE"/>
    <property type="match status" value="1"/>
</dbReference>
<evidence type="ECO:0000259" key="6">
    <source>
        <dbReference type="Pfam" id="PF00441"/>
    </source>
</evidence>
<evidence type="ECO:0000256" key="5">
    <source>
        <dbReference type="RuleBase" id="RU362125"/>
    </source>
</evidence>
<comment type="similarity">
    <text evidence="2 5">Belongs to the acyl-CoA dehydrogenase family.</text>
</comment>
<dbReference type="InterPro" id="IPR037069">
    <property type="entry name" value="AcylCoA_DH/ox_N_sf"/>
</dbReference>
<dbReference type="SUPFAM" id="SSF47203">
    <property type="entry name" value="Acyl-CoA dehydrogenase C-terminal domain-like"/>
    <property type="match status" value="1"/>
</dbReference>
<dbReference type="EMBL" id="RSCM01000003">
    <property type="protein sequence ID" value="RUS98085.1"/>
    <property type="molecule type" value="Genomic_DNA"/>
</dbReference>
<gene>
    <name evidence="9" type="ORF">DSM107003_11730</name>
</gene>
<dbReference type="Gene3D" id="1.10.540.10">
    <property type="entry name" value="Acyl-CoA dehydrogenase/oxidase, N-terminal domain"/>
    <property type="match status" value="1"/>
</dbReference>
<accession>A0A3S1IJ28</accession>
<dbReference type="Proteomes" id="UP000276103">
    <property type="component" value="Unassembled WGS sequence"/>
</dbReference>
<evidence type="ECO:0000259" key="8">
    <source>
        <dbReference type="Pfam" id="PF02771"/>
    </source>
</evidence>
<comment type="caution">
    <text evidence="9">The sequence shown here is derived from an EMBL/GenBank/DDBJ whole genome shotgun (WGS) entry which is preliminary data.</text>
</comment>
<feature type="domain" description="Acyl-CoA oxidase/dehydrogenase middle" evidence="7">
    <location>
        <begin position="129"/>
        <end position="226"/>
    </location>
</feature>
<dbReference type="InterPro" id="IPR036250">
    <property type="entry name" value="AcylCo_DH-like_C"/>
</dbReference>
<evidence type="ECO:0000259" key="7">
    <source>
        <dbReference type="Pfam" id="PF02770"/>
    </source>
</evidence>
<dbReference type="InterPro" id="IPR006091">
    <property type="entry name" value="Acyl-CoA_Oxase/DH_mid-dom"/>
</dbReference>
<evidence type="ECO:0000256" key="3">
    <source>
        <dbReference type="ARBA" id="ARBA00022630"/>
    </source>
</evidence>
<dbReference type="Gene3D" id="1.20.140.10">
    <property type="entry name" value="Butyryl-CoA Dehydrogenase, subunit A, domain 3"/>
    <property type="match status" value="1"/>
</dbReference>
<keyword evidence="4 5" id="KW-0274">FAD</keyword>
<feature type="domain" description="Acyl-CoA dehydrogenase/oxidase N-terminal" evidence="8">
    <location>
        <begin position="19"/>
        <end position="124"/>
    </location>
</feature>
<dbReference type="Pfam" id="PF02770">
    <property type="entry name" value="Acyl-CoA_dh_M"/>
    <property type="match status" value="1"/>
</dbReference>
<dbReference type="OrthoDB" id="9802447at2"/>
<organism evidence="9 10">
    <name type="scientific">Trichormus variabilis SAG 1403-4b</name>
    <dbReference type="NCBI Taxonomy" id="447716"/>
    <lineage>
        <taxon>Bacteria</taxon>
        <taxon>Bacillati</taxon>
        <taxon>Cyanobacteriota</taxon>
        <taxon>Cyanophyceae</taxon>
        <taxon>Nostocales</taxon>
        <taxon>Nostocaceae</taxon>
        <taxon>Trichormus</taxon>
    </lineage>
</organism>
<protein>
    <recommendedName>
        <fullName evidence="11">Acyl-CoA dehydrogenase</fullName>
    </recommendedName>
</protein>
<feature type="domain" description="Acyl-CoA dehydrogenase/oxidase C-terminal" evidence="6">
    <location>
        <begin position="238"/>
        <end position="381"/>
    </location>
</feature>
<evidence type="ECO:0000256" key="2">
    <source>
        <dbReference type="ARBA" id="ARBA00009347"/>
    </source>
</evidence>
<evidence type="ECO:0000313" key="9">
    <source>
        <dbReference type="EMBL" id="RUS98085.1"/>
    </source>
</evidence>
<keyword evidence="10" id="KW-1185">Reference proteome</keyword>
<dbReference type="Gene3D" id="2.40.110.10">
    <property type="entry name" value="Butyryl-CoA Dehydrogenase, subunit A, domain 2"/>
    <property type="match status" value="1"/>
</dbReference>
<dbReference type="InterPro" id="IPR046373">
    <property type="entry name" value="Acyl-CoA_Oxase/DH_mid-dom_sf"/>
</dbReference>
<evidence type="ECO:0000313" key="10">
    <source>
        <dbReference type="Proteomes" id="UP000276103"/>
    </source>
</evidence>
<evidence type="ECO:0008006" key="11">
    <source>
        <dbReference type="Google" id="ProtNLM"/>
    </source>
</evidence>
<dbReference type="Pfam" id="PF00441">
    <property type="entry name" value="Acyl-CoA_dh_1"/>
    <property type="match status" value="1"/>
</dbReference>
<dbReference type="PANTHER" id="PTHR43884:SF9">
    <property type="entry name" value="COMPLEX I ASSEMBLY FACTOR ACAD9, MITOCHONDRIAL"/>
    <property type="match status" value="1"/>
</dbReference>